<dbReference type="OrthoDB" id="9808770at2"/>
<dbReference type="Gene3D" id="1.10.10.10">
    <property type="entry name" value="Winged helix-like DNA-binding domain superfamily/Winged helix DNA-binding domain"/>
    <property type="match status" value="1"/>
</dbReference>
<dbReference type="InterPro" id="IPR000524">
    <property type="entry name" value="Tscrpt_reg_HTH_GntR"/>
</dbReference>
<keyword evidence="7" id="KW-0032">Aminotransferase</keyword>
<dbReference type="PRINTS" id="PR00035">
    <property type="entry name" value="HTHGNTR"/>
</dbReference>
<evidence type="ECO:0000256" key="2">
    <source>
        <dbReference type="ARBA" id="ARBA00022898"/>
    </source>
</evidence>
<dbReference type="RefSeq" id="WP_113921606.1">
    <property type="nucleotide sequence ID" value="NZ_CALNCS010000028.1"/>
</dbReference>
<keyword evidence="4" id="KW-0238">DNA-binding</keyword>
<gene>
    <name evidence="7" type="ORF">DES36_1216</name>
</gene>
<dbReference type="CDD" id="cd07377">
    <property type="entry name" value="WHTH_GntR"/>
    <property type="match status" value="1"/>
</dbReference>
<dbReference type="Gene3D" id="3.40.640.10">
    <property type="entry name" value="Type I PLP-dependent aspartate aminotransferase-like (Major domain)"/>
    <property type="match status" value="1"/>
</dbReference>
<dbReference type="InterPro" id="IPR036390">
    <property type="entry name" value="WH_DNA-bd_sf"/>
</dbReference>
<name>A0A366HXZ6_9FIRM</name>
<dbReference type="Pfam" id="PF00155">
    <property type="entry name" value="Aminotran_1_2"/>
    <property type="match status" value="1"/>
</dbReference>
<comment type="caution">
    <text evidence="7">The sequence shown here is derived from an EMBL/GenBank/DDBJ whole genome shotgun (WGS) entry which is preliminary data.</text>
</comment>
<dbReference type="InterPro" id="IPR036388">
    <property type="entry name" value="WH-like_DNA-bd_sf"/>
</dbReference>
<keyword evidence="3" id="KW-0805">Transcription regulation</keyword>
<evidence type="ECO:0000256" key="5">
    <source>
        <dbReference type="ARBA" id="ARBA00023163"/>
    </source>
</evidence>
<dbReference type="PROSITE" id="PS50949">
    <property type="entry name" value="HTH_GNTR"/>
    <property type="match status" value="1"/>
</dbReference>
<dbReference type="SUPFAM" id="SSF46785">
    <property type="entry name" value="Winged helix' DNA-binding domain"/>
    <property type="match status" value="1"/>
</dbReference>
<dbReference type="InterPro" id="IPR051446">
    <property type="entry name" value="HTH_trans_reg/aminotransferase"/>
</dbReference>
<dbReference type="AlphaFoldDB" id="A0A366HXZ6"/>
<evidence type="ECO:0000313" key="7">
    <source>
        <dbReference type="EMBL" id="RBP58723.1"/>
    </source>
</evidence>
<evidence type="ECO:0000256" key="3">
    <source>
        <dbReference type="ARBA" id="ARBA00023015"/>
    </source>
</evidence>
<evidence type="ECO:0000259" key="6">
    <source>
        <dbReference type="PROSITE" id="PS50949"/>
    </source>
</evidence>
<dbReference type="PANTHER" id="PTHR46577">
    <property type="entry name" value="HTH-TYPE TRANSCRIPTIONAL REGULATORY PROTEIN GABR"/>
    <property type="match status" value="1"/>
</dbReference>
<dbReference type="InterPro" id="IPR004839">
    <property type="entry name" value="Aminotransferase_I/II_large"/>
</dbReference>
<dbReference type="Proteomes" id="UP000253490">
    <property type="component" value="Unassembled WGS sequence"/>
</dbReference>
<organism evidence="7 8">
    <name type="scientific">Alkalibaculum bacchi</name>
    <dbReference type="NCBI Taxonomy" id="645887"/>
    <lineage>
        <taxon>Bacteria</taxon>
        <taxon>Bacillati</taxon>
        <taxon>Bacillota</taxon>
        <taxon>Clostridia</taxon>
        <taxon>Eubacteriales</taxon>
        <taxon>Eubacteriaceae</taxon>
        <taxon>Alkalibaculum</taxon>
    </lineage>
</organism>
<dbReference type="Pfam" id="PF00392">
    <property type="entry name" value="GntR"/>
    <property type="match status" value="1"/>
</dbReference>
<dbReference type="GO" id="GO:0003700">
    <property type="term" value="F:DNA-binding transcription factor activity"/>
    <property type="evidence" value="ECO:0007669"/>
    <property type="project" value="InterPro"/>
</dbReference>
<feature type="domain" description="HTH gntR-type" evidence="6">
    <location>
        <begin position="12"/>
        <end position="80"/>
    </location>
</feature>
<reference evidence="7 8" key="1">
    <citation type="submission" date="2018-06" db="EMBL/GenBank/DDBJ databases">
        <title>Genomic Encyclopedia of Type Strains, Phase IV (KMG-IV): sequencing the most valuable type-strain genomes for metagenomic binning, comparative biology and taxonomic classification.</title>
        <authorList>
            <person name="Goeker M."/>
        </authorList>
    </citation>
    <scope>NUCLEOTIDE SEQUENCE [LARGE SCALE GENOMIC DNA]</scope>
    <source>
        <strain evidence="7 8">DSM 22112</strain>
    </source>
</reference>
<dbReference type="GO" id="GO:0030170">
    <property type="term" value="F:pyridoxal phosphate binding"/>
    <property type="evidence" value="ECO:0007669"/>
    <property type="project" value="InterPro"/>
</dbReference>
<keyword evidence="7" id="KW-0808">Transferase</keyword>
<dbReference type="SUPFAM" id="SSF53383">
    <property type="entry name" value="PLP-dependent transferases"/>
    <property type="match status" value="1"/>
</dbReference>
<dbReference type="PANTHER" id="PTHR46577:SF1">
    <property type="entry name" value="HTH-TYPE TRANSCRIPTIONAL REGULATORY PROTEIN GABR"/>
    <property type="match status" value="1"/>
</dbReference>
<dbReference type="SMART" id="SM00345">
    <property type="entry name" value="HTH_GNTR"/>
    <property type="match status" value="1"/>
</dbReference>
<proteinExistence type="inferred from homology"/>
<keyword evidence="5" id="KW-0804">Transcription</keyword>
<dbReference type="GO" id="GO:0003677">
    <property type="term" value="F:DNA binding"/>
    <property type="evidence" value="ECO:0007669"/>
    <property type="project" value="UniProtKB-KW"/>
</dbReference>
<dbReference type="EMBL" id="QNRX01000021">
    <property type="protein sequence ID" value="RBP58723.1"/>
    <property type="molecule type" value="Genomic_DNA"/>
</dbReference>
<sequence>MDQMILDYSNREPIYIQIYNHFKEEIINRNLQKGEKLPSIRELSADINVSKTTIETAYNQLVVEGYVNNVPKSGYYVVEIKDYLFPETKKSVKQDQIVQSRDYINNGVDKKSFDIKVWKRIYGNVLLEQENELYTSGDEQGELVLRENICRFVQKTRGVHCTSSQIVIGAGMQSLLGILCSLLKTKYRNVAMESPGFTHAKSTFEDYSMNIIPIGVSEEGIDIDILKKSNAKMVFLSPSHQYPTGSVMPIDKRLEVLNWAKEKDALILEDDYDCLIRYESRPIPALQGLDSTGHVIYFGSFSKILLPSIRISYMILPQSILELYTSYKRQFSQSSSKMEQLALAQFMEEGYLKKHLRKIKKIYYRKNELIVNFIKKNARNKINILGHDSGLHMMFEITTNKEVSEILKDAESQNIHLELVEGFQKDKLVVVFTYSGLEEDVIEKTLDLLMKKVF</sequence>
<comment type="similarity">
    <text evidence="1">In the C-terminal section; belongs to the class-I pyridoxal-phosphate-dependent aminotransferase family.</text>
</comment>
<evidence type="ECO:0000313" key="8">
    <source>
        <dbReference type="Proteomes" id="UP000253490"/>
    </source>
</evidence>
<dbReference type="InterPro" id="IPR015421">
    <property type="entry name" value="PyrdxlP-dep_Trfase_major"/>
</dbReference>
<keyword evidence="2" id="KW-0663">Pyridoxal phosphate</keyword>
<keyword evidence="8" id="KW-1185">Reference proteome</keyword>
<evidence type="ECO:0000256" key="1">
    <source>
        <dbReference type="ARBA" id="ARBA00005384"/>
    </source>
</evidence>
<protein>
    <submittedName>
        <fullName evidence="7">GntR family transcriptional regulator/MocR family aminotransferase</fullName>
    </submittedName>
</protein>
<evidence type="ECO:0000256" key="4">
    <source>
        <dbReference type="ARBA" id="ARBA00023125"/>
    </source>
</evidence>
<dbReference type="InterPro" id="IPR015424">
    <property type="entry name" value="PyrdxlP-dep_Trfase"/>
</dbReference>
<dbReference type="GO" id="GO:0008483">
    <property type="term" value="F:transaminase activity"/>
    <property type="evidence" value="ECO:0007669"/>
    <property type="project" value="UniProtKB-KW"/>
</dbReference>
<dbReference type="CDD" id="cd00609">
    <property type="entry name" value="AAT_like"/>
    <property type="match status" value="1"/>
</dbReference>
<accession>A0A366HXZ6</accession>